<evidence type="ECO:0000313" key="2">
    <source>
        <dbReference type="EMBL" id="ADO00464.1"/>
    </source>
</evidence>
<feature type="region of interest" description="Disordered" evidence="1">
    <location>
        <begin position="77"/>
        <end position="117"/>
    </location>
</feature>
<accession>G0T5E6</accession>
<sequence>MGNTTASESTIEPEDNCEHGFDTNTGSYNHLNNDSLESIHYKNDYNGEILEGHPVADVLHNMYFQNSLPNQIENACNNCNSQSDHGGTSDHSQSDHGGTSDHSQSDDFGSNRWQHRP</sequence>
<feature type="region of interest" description="Disordered" evidence="1">
    <location>
        <begin position="1"/>
        <end position="32"/>
    </location>
</feature>
<feature type="compositionally biased region" description="Polar residues" evidence="1">
    <location>
        <begin position="1"/>
        <end position="10"/>
    </location>
</feature>
<dbReference type="Proteomes" id="UP000112896">
    <property type="component" value="Segment"/>
</dbReference>
<reference evidence="2 3" key="1">
    <citation type="journal article" date="2011" name="J. Virol.">
        <title>Genomic and proteomic analysis of invertebrate iridovirus type 9.</title>
        <authorList>
            <person name="Wong C.K."/>
            <person name="Young V.L."/>
            <person name="Kleffmann T."/>
            <person name="Ward V.K."/>
        </authorList>
    </citation>
    <scope>NUCLEOTIDE SEQUENCE [LARGE SCALE GENOMIC DNA]</scope>
</reference>
<name>G0T5E6_IRV9</name>
<evidence type="ECO:0000256" key="1">
    <source>
        <dbReference type="SAM" id="MobiDB-lite"/>
    </source>
</evidence>
<proteinExistence type="predicted"/>
<keyword evidence="3" id="KW-1185">Reference proteome</keyword>
<feature type="compositionally biased region" description="Polar residues" evidence="1">
    <location>
        <begin position="22"/>
        <end position="32"/>
    </location>
</feature>
<dbReference type="RefSeq" id="YP_004732903.1">
    <property type="nucleotide sequence ID" value="NC_015780.1"/>
</dbReference>
<dbReference type="KEGG" id="vg:10963842"/>
<organism evidence="2 3">
    <name type="scientific">Wiseana iridescent virus</name>
    <name type="common">WIV</name>
    <name type="synonym">Insect iridescent virus type 9</name>
    <dbReference type="NCBI Taxonomy" id="68347"/>
    <lineage>
        <taxon>Viruses</taxon>
        <taxon>Varidnaviria</taxon>
        <taxon>Bamfordvirae</taxon>
        <taxon>Nucleocytoviricota</taxon>
        <taxon>Megaviricetes</taxon>
        <taxon>Pimascovirales</taxon>
        <taxon>Pimascovirales incertae sedis</taxon>
        <taxon>Iridoviridae</taxon>
        <taxon>Betairidovirinae</taxon>
        <taxon>Chloriridovirus</taxon>
        <taxon>Chloriridovirus wiseana1</taxon>
        <taxon>Invertebrate iridescent virus 9</taxon>
    </lineage>
</organism>
<organismHost>
    <name type="scientific">Wiseana cervinata</name>
    <dbReference type="NCBI Taxonomy" id="107013"/>
</organismHost>
<protein>
    <submittedName>
        <fullName evidence="2">Uncharacterized protein</fullName>
    </submittedName>
</protein>
<evidence type="ECO:0000313" key="3">
    <source>
        <dbReference type="Proteomes" id="UP000112896"/>
    </source>
</evidence>
<dbReference type="GeneID" id="10963842"/>
<dbReference type="EMBL" id="GQ918152">
    <property type="protein sequence ID" value="ADO00464.1"/>
    <property type="molecule type" value="Genomic_DNA"/>
</dbReference>